<dbReference type="AlphaFoldDB" id="A0A1W1XAR2"/>
<dbReference type="EMBL" id="FWXH01000003">
    <property type="protein sequence ID" value="SMC20874.1"/>
    <property type="molecule type" value="Genomic_DNA"/>
</dbReference>
<name>A0A1W1XAR2_9CLOT</name>
<proteinExistence type="predicted"/>
<evidence type="ECO:0000313" key="2">
    <source>
        <dbReference type="Proteomes" id="UP000192468"/>
    </source>
</evidence>
<accession>A0A1W1XAR2</accession>
<evidence type="ECO:0000313" key="1">
    <source>
        <dbReference type="EMBL" id="SMC20874.1"/>
    </source>
</evidence>
<protein>
    <submittedName>
        <fullName evidence="1">Uncharacterized protein</fullName>
    </submittedName>
</protein>
<reference evidence="1 2" key="1">
    <citation type="submission" date="2017-04" db="EMBL/GenBank/DDBJ databases">
        <authorList>
            <person name="Afonso C.L."/>
            <person name="Miller P.J."/>
            <person name="Scott M.A."/>
            <person name="Spackman E."/>
            <person name="Goraichik I."/>
            <person name="Dimitrov K.M."/>
            <person name="Suarez D.L."/>
            <person name="Swayne D.E."/>
        </authorList>
    </citation>
    <scope>NUCLEOTIDE SEQUENCE [LARGE SCALE GENOMIC DNA]</scope>
    <source>
        <strain evidence="1 2">DSM 12555</strain>
    </source>
</reference>
<sequence length="170" mass="20181">MKLTLRDMNSIFLNILLLFNTSLKFCEDDRLKEVYVFLLVMKYKYIENYKIILYEKFKHETNTSNDGITTIEDKIWLITDNIKEFMDMVCSRNNLKICEVLNSAINGSTGVTFENCNEDFIIDSVRDNNFNLFIDINDLEGIKENKELLNQKVSNYIERKLELFSYEYAE</sequence>
<keyword evidence="2" id="KW-1185">Reference proteome</keyword>
<organism evidence="1 2">
    <name type="scientific">Clostridium acidisoli DSM 12555</name>
    <dbReference type="NCBI Taxonomy" id="1121291"/>
    <lineage>
        <taxon>Bacteria</taxon>
        <taxon>Bacillati</taxon>
        <taxon>Bacillota</taxon>
        <taxon>Clostridia</taxon>
        <taxon>Eubacteriales</taxon>
        <taxon>Clostridiaceae</taxon>
        <taxon>Clostridium</taxon>
    </lineage>
</organism>
<gene>
    <name evidence="1" type="ORF">SAMN02745134_01127</name>
</gene>
<dbReference type="Proteomes" id="UP000192468">
    <property type="component" value="Unassembled WGS sequence"/>
</dbReference>